<organism evidence="1 2">
    <name type="scientific">Corynebacterium epidermidicanis</name>
    <dbReference type="NCBI Taxonomy" id="1050174"/>
    <lineage>
        <taxon>Bacteria</taxon>
        <taxon>Bacillati</taxon>
        <taxon>Actinomycetota</taxon>
        <taxon>Actinomycetes</taxon>
        <taxon>Mycobacteriales</taxon>
        <taxon>Corynebacteriaceae</taxon>
        <taxon>Corynebacterium</taxon>
    </lineage>
</organism>
<evidence type="ECO:0000313" key="2">
    <source>
        <dbReference type="Proteomes" id="UP000035368"/>
    </source>
</evidence>
<proteinExistence type="predicted"/>
<keyword evidence="2" id="KW-1185">Reference proteome</keyword>
<dbReference type="AlphaFoldDB" id="A0A0G3GL95"/>
<dbReference type="KEGG" id="cei:CEPID_00165"/>
<reference evidence="1 2" key="1">
    <citation type="submission" date="2015-05" db="EMBL/GenBank/DDBJ databases">
        <title>Complete genome sequence of Corynebacterium epidermidicanis DSM 45586, isolated from the skin of a dog suffering from pruritus.</title>
        <authorList>
            <person name="Ruckert C."/>
            <person name="Albersmeier A."/>
            <person name="Winkler A."/>
            <person name="Tauch A."/>
        </authorList>
    </citation>
    <scope>NUCLEOTIDE SEQUENCE [LARGE SCALE GENOMIC DNA]</scope>
    <source>
        <strain evidence="1 2">DSM 45586</strain>
    </source>
</reference>
<sequence>MTHIRAAQLAIKHALLERCDASMVADLVALKEDIARLETKIAAQSDVGTLCKEGMTRRAARRAVRRADNPWFEQVGVEHQDEILGGLEQLSDRSDQREAIYRAAAEAAPHSSLHQIRNFTNKLVREENSRLSHNPDIAFSLRKF</sequence>
<accession>A0A0G3GL95</accession>
<name>A0A0G3GL95_9CORY</name>
<dbReference type="EMBL" id="CP011541">
    <property type="protein sequence ID" value="AKK01929.1"/>
    <property type="molecule type" value="Genomic_DNA"/>
</dbReference>
<dbReference type="STRING" id="1050174.CEPID_00165"/>
<dbReference type="PATRIC" id="fig|1050174.4.peg.36"/>
<evidence type="ECO:0000313" key="1">
    <source>
        <dbReference type="EMBL" id="AKK01929.1"/>
    </source>
</evidence>
<dbReference type="Proteomes" id="UP000035368">
    <property type="component" value="Chromosome"/>
</dbReference>
<protein>
    <submittedName>
        <fullName evidence="1">Uncharacterized protein</fullName>
    </submittedName>
</protein>
<gene>
    <name evidence="1" type="ORF">CEPID_00165</name>
</gene>
<dbReference type="RefSeq" id="WP_047239255.1">
    <property type="nucleotide sequence ID" value="NZ_CP011541.1"/>
</dbReference>